<organism evidence="1">
    <name type="scientific">viral metagenome</name>
    <dbReference type="NCBI Taxonomy" id="1070528"/>
    <lineage>
        <taxon>unclassified sequences</taxon>
        <taxon>metagenomes</taxon>
        <taxon>organismal metagenomes</taxon>
    </lineage>
</organism>
<name>A0A6H1Z9R7_9ZZZZ</name>
<evidence type="ECO:0000313" key="1">
    <source>
        <dbReference type="EMBL" id="QJA44278.1"/>
    </source>
</evidence>
<accession>A0A6H1Z9R7</accession>
<dbReference type="AlphaFoldDB" id="A0A6H1Z9R7"/>
<proteinExistence type="predicted"/>
<gene>
    <name evidence="1" type="ORF">TM448A00093_0008</name>
</gene>
<sequence length="97" mass="11028">MRCAVTAYLDGVKGLVWVGRKGKTKMTMEDWKDILAGIRDNKVVTIPYQLHRDNQINAIMDALGGPAMAFDYFMAVSEAEPANFYEDQEAYHRNLKL</sequence>
<dbReference type="EMBL" id="MT143975">
    <property type="protein sequence ID" value="QJA44278.1"/>
    <property type="molecule type" value="Genomic_DNA"/>
</dbReference>
<protein>
    <submittedName>
        <fullName evidence="1">Uncharacterized protein</fullName>
    </submittedName>
</protein>
<reference evidence="1" key="1">
    <citation type="submission" date="2020-03" db="EMBL/GenBank/DDBJ databases">
        <title>The deep terrestrial virosphere.</title>
        <authorList>
            <person name="Holmfeldt K."/>
            <person name="Nilsson E."/>
            <person name="Simone D."/>
            <person name="Lopez-Fernandez M."/>
            <person name="Wu X."/>
            <person name="de Brujin I."/>
            <person name="Lundin D."/>
            <person name="Andersson A."/>
            <person name="Bertilsson S."/>
            <person name="Dopson M."/>
        </authorList>
    </citation>
    <scope>NUCLEOTIDE SEQUENCE</scope>
    <source>
        <strain evidence="1">TM448A00093</strain>
    </source>
</reference>